<keyword evidence="7 9" id="KW-0472">Membrane</keyword>
<evidence type="ECO:0000256" key="5">
    <source>
        <dbReference type="ARBA" id="ARBA00022989"/>
    </source>
</evidence>
<comment type="subcellular location">
    <subcellularLocation>
        <location evidence="1 9">Golgi apparatus membrane</location>
        <topology evidence="1 9">Single-pass type II membrane protein</topology>
    </subcellularLocation>
</comment>
<accession>A0ABM0GKB0</accession>
<keyword evidence="6 9" id="KW-0333">Golgi apparatus</keyword>
<proteinExistence type="inferred from homology"/>
<evidence type="ECO:0000256" key="6">
    <source>
        <dbReference type="ARBA" id="ARBA00023034"/>
    </source>
</evidence>
<evidence type="ECO:0000256" key="2">
    <source>
        <dbReference type="ARBA" id="ARBA00006339"/>
    </source>
</evidence>
<keyword evidence="10" id="KW-1185">Reference proteome</keyword>
<gene>
    <name evidence="11" type="primary">LOC100366697</name>
</gene>
<dbReference type="Proteomes" id="UP000694865">
    <property type="component" value="Unplaced"/>
</dbReference>
<keyword evidence="4 9" id="KW-0812">Transmembrane</keyword>
<dbReference type="EC" id="2.8.2.-" evidence="9"/>
<dbReference type="GeneID" id="100366697"/>
<organism evidence="10 11">
    <name type="scientific">Saccoglossus kowalevskii</name>
    <name type="common">Acorn worm</name>
    <dbReference type="NCBI Taxonomy" id="10224"/>
    <lineage>
        <taxon>Eukaryota</taxon>
        <taxon>Metazoa</taxon>
        <taxon>Hemichordata</taxon>
        <taxon>Enteropneusta</taxon>
        <taxon>Harrimaniidae</taxon>
        <taxon>Saccoglossus</taxon>
    </lineage>
</organism>
<evidence type="ECO:0000313" key="10">
    <source>
        <dbReference type="Proteomes" id="UP000694865"/>
    </source>
</evidence>
<keyword evidence="5 9" id="KW-1133">Transmembrane helix</keyword>
<evidence type="ECO:0000256" key="7">
    <source>
        <dbReference type="ARBA" id="ARBA00023136"/>
    </source>
</evidence>
<evidence type="ECO:0000256" key="9">
    <source>
        <dbReference type="RuleBase" id="RU364020"/>
    </source>
</evidence>
<dbReference type="PANTHER" id="PTHR12137:SF54">
    <property type="entry name" value="CARBOHYDRATE SULFOTRANSFERASE"/>
    <property type="match status" value="1"/>
</dbReference>
<reference evidence="11" key="1">
    <citation type="submission" date="2025-08" db="UniProtKB">
        <authorList>
            <consortium name="RefSeq"/>
        </authorList>
    </citation>
    <scope>IDENTIFICATION</scope>
    <source>
        <tissue evidence="11">Testes</tissue>
    </source>
</reference>
<evidence type="ECO:0000256" key="1">
    <source>
        <dbReference type="ARBA" id="ARBA00004323"/>
    </source>
</evidence>
<comment type="similarity">
    <text evidence="2 9">Belongs to the sulfotransferase 2 family.</text>
</comment>
<dbReference type="RefSeq" id="XP_002731746.1">
    <property type="nucleotide sequence ID" value="XM_002731700.2"/>
</dbReference>
<feature type="transmembrane region" description="Helical" evidence="9">
    <location>
        <begin position="7"/>
        <end position="28"/>
    </location>
</feature>
<dbReference type="SUPFAM" id="SSF52540">
    <property type="entry name" value="P-loop containing nucleoside triphosphate hydrolases"/>
    <property type="match status" value="1"/>
</dbReference>
<keyword evidence="8 9" id="KW-0325">Glycoprotein</keyword>
<evidence type="ECO:0000313" key="11">
    <source>
        <dbReference type="RefSeq" id="XP_002731746.1"/>
    </source>
</evidence>
<keyword evidence="9" id="KW-0119">Carbohydrate metabolism</keyword>
<name>A0ABM0GKB0_SACKO</name>
<evidence type="ECO:0000256" key="3">
    <source>
        <dbReference type="ARBA" id="ARBA00022679"/>
    </source>
</evidence>
<dbReference type="Pfam" id="PF03567">
    <property type="entry name" value="Sulfotransfer_2"/>
    <property type="match status" value="1"/>
</dbReference>
<keyword evidence="3 9" id="KW-0808">Transferase</keyword>
<dbReference type="InterPro" id="IPR018011">
    <property type="entry name" value="Carb_sulfotrans_8-10"/>
</dbReference>
<keyword evidence="9" id="KW-0735">Signal-anchor</keyword>
<protein>
    <recommendedName>
        <fullName evidence="9">Carbohydrate sulfotransferase</fullName>
        <ecNumber evidence="9">2.8.2.-</ecNumber>
    </recommendedName>
</protein>
<sequence length="358" mass="42246">MRCDGHLLKLLIVVSILITIGLFHYTGYFRSNRTVRMSQRFPDITVTIREGDLQADTTHTNYLPDNDTNITQTTLHNMLMPLENELEERRRQLKVTCSTNSLYQDHVNLENVTASTTIYVDDKYKVLYCPIHKVATSNWRRVLMVLAGDVKNESQVGKDHYLAYTSKHKPLKTFSPAERLRRIHTYKKFFFVRHPFERLVSAFRDKFEMGVAHEEWWYMKTFGVPIKKWAHPEMSARELDAQKTKVTFEEFIGYVTAFANTKQIDMHWDQYHRLCRPCDIDYDIIGKYETLDRDTNFVLHEIGVYDIVHFPTTKLNNHNTHTSVTSIDSYMSQLSPTVYQNLKEVYSLDFEMFGYDMM</sequence>
<dbReference type="InterPro" id="IPR027417">
    <property type="entry name" value="P-loop_NTPase"/>
</dbReference>
<dbReference type="PANTHER" id="PTHR12137">
    <property type="entry name" value="CARBOHYDRATE SULFOTRANSFERASE"/>
    <property type="match status" value="1"/>
</dbReference>
<evidence type="ECO:0000256" key="4">
    <source>
        <dbReference type="ARBA" id="ARBA00022692"/>
    </source>
</evidence>
<dbReference type="InterPro" id="IPR005331">
    <property type="entry name" value="Sulfotransferase"/>
</dbReference>
<evidence type="ECO:0000256" key="8">
    <source>
        <dbReference type="ARBA" id="ARBA00023180"/>
    </source>
</evidence>